<organism evidence="2 3">
    <name type="scientific">Cucumis sativus</name>
    <name type="common">Cucumber</name>
    <dbReference type="NCBI Taxonomy" id="3659"/>
    <lineage>
        <taxon>Eukaryota</taxon>
        <taxon>Viridiplantae</taxon>
        <taxon>Streptophyta</taxon>
        <taxon>Embryophyta</taxon>
        <taxon>Tracheophyta</taxon>
        <taxon>Spermatophyta</taxon>
        <taxon>Magnoliopsida</taxon>
        <taxon>eudicotyledons</taxon>
        <taxon>Gunneridae</taxon>
        <taxon>Pentapetalae</taxon>
        <taxon>rosids</taxon>
        <taxon>fabids</taxon>
        <taxon>Cucurbitales</taxon>
        <taxon>Cucurbitaceae</taxon>
        <taxon>Benincaseae</taxon>
        <taxon>Cucumis</taxon>
    </lineage>
</organism>
<gene>
    <name evidence="2" type="ORF">Csa_2G263990</name>
</gene>
<protein>
    <submittedName>
        <fullName evidence="2">Uncharacterized protein</fullName>
    </submittedName>
</protein>
<proteinExistence type="predicted"/>
<dbReference type="EMBL" id="CM002923">
    <property type="protein sequence ID" value="KGN61904.1"/>
    <property type="molecule type" value="Genomic_DNA"/>
</dbReference>
<feature type="compositionally biased region" description="Polar residues" evidence="1">
    <location>
        <begin position="1"/>
        <end position="16"/>
    </location>
</feature>
<feature type="region of interest" description="Disordered" evidence="1">
    <location>
        <begin position="1"/>
        <end position="44"/>
    </location>
</feature>
<keyword evidence="3" id="KW-1185">Reference proteome</keyword>
<dbReference type="Gramene" id="KGN61904">
    <property type="protein sequence ID" value="KGN61904"/>
    <property type="gene ID" value="Csa_2G263990"/>
</dbReference>
<dbReference type="AlphaFoldDB" id="A0A0A0LLJ3"/>
<evidence type="ECO:0000313" key="3">
    <source>
        <dbReference type="Proteomes" id="UP000029981"/>
    </source>
</evidence>
<name>A0A0A0LLJ3_CUCSA</name>
<evidence type="ECO:0000256" key="1">
    <source>
        <dbReference type="SAM" id="MobiDB-lite"/>
    </source>
</evidence>
<evidence type="ECO:0000313" key="2">
    <source>
        <dbReference type="EMBL" id="KGN61904.1"/>
    </source>
</evidence>
<dbReference type="Proteomes" id="UP000029981">
    <property type="component" value="Chromosome 2"/>
</dbReference>
<reference evidence="2 3" key="3">
    <citation type="journal article" date="2010" name="BMC Genomics">
        <title>Transcriptome sequencing and comparative analysis of cucumber flowers with different sex types.</title>
        <authorList>
            <person name="Guo S."/>
            <person name="Zheng Y."/>
            <person name="Joung J.G."/>
            <person name="Liu S."/>
            <person name="Zhang Z."/>
            <person name="Crasta O.R."/>
            <person name="Sobral B.W."/>
            <person name="Xu Y."/>
            <person name="Huang S."/>
            <person name="Fei Z."/>
        </authorList>
    </citation>
    <scope>NUCLEOTIDE SEQUENCE [LARGE SCALE GENOMIC DNA]</scope>
    <source>
        <strain evidence="3">cv. 9930</strain>
    </source>
</reference>
<reference evidence="2 3" key="4">
    <citation type="journal article" date="2011" name="BMC Genomics">
        <title>RNA-Seq improves annotation of protein-coding genes in the cucumber genome.</title>
        <authorList>
            <person name="Li Z."/>
            <person name="Zhang Z."/>
            <person name="Yan P."/>
            <person name="Huang S."/>
            <person name="Fei Z."/>
            <person name="Lin K."/>
        </authorList>
    </citation>
    <scope>NUCLEOTIDE SEQUENCE [LARGE SCALE GENOMIC DNA]</scope>
    <source>
        <strain evidence="3">cv. 9930</strain>
    </source>
</reference>
<reference evidence="2 3" key="2">
    <citation type="journal article" date="2009" name="PLoS ONE">
        <title>An integrated genetic and cytogenetic map of the cucumber genome.</title>
        <authorList>
            <person name="Ren Y."/>
            <person name="Zhang Z."/>
            <person name="Liu J."/>
            <person name="Staub J.E."/>
            <person name="Han Y."/>
            <person name="Cheng Z."/>
            <person name="Li X."/>
            <person name="Lu J."/>
            <person name="Miao H."/>
            <person name="Kang H."/>
            <person name="Xie B."/>
            <person name="Gu X."/>
            <person name="Wang X."/>
            <person name="Du Y."/>
            <person name="Jin W."/>
            <person name="Huang S."/>
        </authorList>
    </citation>
    <scope>NUCLEOTIDE SEQUENCE [LARGE SCALE GENOMIC DNA]</scope>
    <source>
        <strain evidence="3">cv. 9930</strain>
    </source>
</reference>
<reference evidence="2 3" key="1">
    <citation type="journal article" date="2009" name="Nat. Genet.">
        <title>The genome of the cucumber, Cucumis sativus L.</title>
        <authorList>
            <person name="Huang S."/>
            <person name="Li R."/>
            <person name="Zhang Z."/>
            <person name="Li L."/>
            <person name="Gu X."/>
            <person name="Fan W."/>
            <person name="Lucas W.J."/>
            <person name="Wang X."/>
            <person name="Xie B."/>
            <person name="Ni P."/>
            <person name="Ren Y."/>
            <person name="Zhu H."/>
            <person name="Li J."/>
            <person name="Lin K."/>
            <person name="Jin W."/>
            <person name="Fei Z."/>
            <person name="Li G."/>
            <person name="Staub J."/>
            <person name="Kilian A."/>
            <person name="van der Vossen E.A."/>
            <person name="Wu Y."/>
            <person name="Guo J."/>
            <person name="He J."/>
            <person name="Jia Z."/>
            <person name="Ren Y."/>
            <person name="Tian G."/>
            <person name="Lu Y."/>
            <person name="Ruan J."/>
            <person name="Qian W."/>
            <person name="Wang M."/>
            <person name="Huang Q."/>
            <person name="Li B."/>
            <person name="Xuan Z."/>
            <person name="Cao J."/>
            <person name="Asan"/>
            <person name="Wu Z."/>
            <person name="Zhang J."/>
            <person name="Cai Q."/>
            <person name="Bai Y."/>
            <person name="Zhao B."/>
            <person name="Han Y."/>
            <person name="Li Y."/>
            <person name="Li X."/>
            <person name="Wang S."/>
            <person name="Shi Q."/>
            <person name="Liu S."/>
            <person name="Cho W.K."/>
            <person name="Kim J.Y."/>
            <person name="Xu Y."/>
            <person name="Heller-Uszynska K."/>
            <person name="Miao H."/>
            <person name="Cheng Z."/>
            <person name="Zhang S."/>
            <person name="Wu J."/>
            <person name="Yang Y."/>
            <person name="Kang H."/>
            <person name="Li M."/>
            <person name="Liang H."/>
            <person name="Ren X."/>
            <person name="Shi Z."/>
            <person name="Wen M."/>
            <person name="Jian M."/>
            <person name="Yang H."/>
            <person name="Zhang G."/>
            <person name="Yang Z."/>
            <person name="Chen R."/>
            <person name="Liu S."/>
            <person name="Li J."/>
            <person name="Ma L."/>
            <person name="Liu H."/>
            <person name="Zhou Y."/>
            <person name="Zhao J."/>
            <person name="Fang X."/>
            <person name="Li G."/>
            <person name="Fang L."/>
            <person name="Li Y."/>
            <person name="Liu D."/>
            <person name="Zheng H."/>
            <person name="Zhang Y."/>
            <person name="Qin N."/>
            <person name="Li Z."/>
            <person name="Yang G."/>
            <person name="Yang S."/>
            <person name="Bolund L."/>
            <person name="Kristiansen K."/>
            <person name="Zheng H."/>
            <person name="Li S."/>
            <person name="Zhang X."/>
            <person name="Yang H."/>
            <person name="Wang J."/>
            <person name="Sun R."/>
            <person name="Zhang B."/>
            <person name="Jiang S."/>
            <person name="Wang J."/>
            <person name="Du Y."/>
            <person name="Li S."/>
        </authorList>
    </citation>
    <scope>NUCLEOTIDE SEQUENCE [LARGE SCALE GENOMIC DNA]</scope>
    <source>
        <strain evidence="3">cv. 9930</strain>
    </source>
</reference>
<sequence length="69" mass="7509">MGALSRRSTPSMSNAMPNVGRGRDRDEDVGSGNNGNDEKKKMEWFGVGLQEKGGGVVREMKSERLGLKL</sequence>
<accession>A0A0A0LLJ3</accession>